<feature type="compositionally biased region" description="Basic and acidic residues" evidence="1">
    <location>
        <begin position="468"/>
        <end position="482"/>
    </location>
</feature>
<accession>A0A9P6MUY1</accession>
<feature type="region of interest" description="Disordered" evidence="1">
    <location>
        <begin position="440"/>
        <end position="513"/>
    </location>
</feature>
<organism evidence="3 4">
    <name type="scientific">Entomortierella chlamydospora</name>
    <dbReference type="NCBI Taxonomy" id="101097"/>
    <lineage>
        <taxon>Eukaryota</taxon>
        <taxon>Fungi</taxon>
        <taxon>Fungi incertae sedis</taxon>
        <taxon>Mucoromycota</taxon>
        <taxon>Mortierellomycotina</taxon>
        <taxon>Mortierellomycetes</taxon>
        <taxon>Mortierellales</taxon>
        <taxon>Mortierellaceae</taxon>
        <taxon>Entomortierella</taxon>
    </lineage>
</organism>
<evidence type="ECO:0000256" key="2">
    <source>
        <dbReference type="SAM" id="SignalP"/>
    </source>
</evidence>
<feature type="compositionally biased region" description="Basic and acidic residues" evidence="1">
    <location>
        <begin position="501"/>
        <end position="513"/>
    </location>
</feature>
<gene>
    <name evidence="3" type="ORF">BGZ80_010863</name>
</gene>
<feature type="chain" id="PRO_5040382254" evidence="2">
    <location>
        <begin position="20"/>
        <end position="513"/>
    </location>
</feature>
<sequence>MKLLLKLSLAAMVVSSAMAAMTVEQFIDDPKVKALAPHLLQEITSQGTETFDKEPQNLSKLTSGLKPPLLDDIAQIVSLNIFRGDNADWSKLEEAKVKAIQEYGAEALTAAANLQEIDNRRASLITNTIYDTVIQIPQLSKESYNEMKASIKKEVKEDIKSEGDEKNTEEEENVKEGSSSSSLWDILGFSLIKSSDTARKAKNIVSSSNICETTNTEYLKGVDDVVYYSSLAQGLAGGALVSASPDSAIKSPELQTMVSSVSKLAVAIQMAQSVARLAGLDPSEPQVRTMTLLALTSDNALSPSAMNARDINNLVNKKLDGEIPSGVLQTFADQAAFVLITKGPSSNNLGSAVFSNVPIFRNIMAFSSEVLNANDMGDVLKFVFCPEIPQAAEIPKAYAVVEDINKKAKDSAEVVSDQAQKVFKAPEGIKENIKDIKDEAERKGSEADAAIKDKVTEGTEKVNAAGEKLAENVKGTTEEAKQKAAGAKQKATEAVKNAKGKVAEKAEEKKQEL</sequence>
<feature type="compositionally biased region" description="Basic and acidic residues" evidence="1">
    <location>
        <begin position="155"/>
        <end position="166"/>
    </location>
</feature>
<dbReference type="Gene3D" id="1.20.120.20">
    <property type="entry name" value="Apolipoprotein"/>
    <property type="match status" value="1"/>
</dbReference>
<dbReference type="AlphaFoldDB" id="A0A9P6MUY1"/>
<reference evidence="3" key="1">
    <citation type="journal article" date="2020" name="Fungal Divers.">
        <title>Resolving the Mortierellaceae phylogeny through synthesis of multi-gene phylogenetics and phylogenomics.</title>
        <authorList>
            <person name="Vandepol N."/>
            <person name="Liber J."/>
            <person name="Desiro A."/>
            <person name="Na H."/>
            <person name="Kennedy M."/>
            <person name="Barry K."/>
            <person name="Grigoriev I.V."/>
            <person name="Miller A.N."/>
            <person name="O'Donnell K."/>
            <person name="Stajich J.E."/>
            <person name="Bonito G."/>
        </authorList>
    </citation>
    <scope>NUCLEOTIDE SEQUENCE</scope>
    <source>
        <strain evidence="3">NRRL 2769</strain>
    </source>
</reference>
<feature type="compositionally biased region" description="Low complexity" evidence="1">
    <location>
        <begin position="483"/>
        <end position="497"/>
    </location>
</feature>
<dbReference type="EMBL" id="JAAAID010000803">
    <property type="protein sequence ID" value="KAG0013776.1"/>
    <property type="molecule type" value="Genomic_DNA"/>
</dbReference>
<name>A0A9P6MUY1_9FUNG</name>
<dbReference type="Proteomes" id="UP000703661">
    <property type="component" value="Unassembled WGS sequence"/>
</dbReference>
<feature type="compositionally biased region" description="Basic and acidic residues" evidence="1">
    <location>
        <begin position="440"/>
        <end position="460"/>
    </location>
</feature>
<keyword evidence="4" id="KW-1185">Reference proteome</keyword>
<feature type="signal peptide" evidence="2">
    <location>
        <begin position="1"/>
        <end position="19"/>
    </location>
</feature>
<proteinExistence type="predicted"/>
<keyword evidence="2" id="KW-0732">Signal</keyword>
<protein>
    <submittedName>
        <fullName evidence="3">Uncharacterized protein</fullName>
    </submittedName>
</protein>
<feature type="region of interest" description="Disordered" evidence="1">
    <location>
        <begin position="155"/>
        <end position="177"/>
    </location>
</feature>
<evidence type="ECO:0000313" key="3">
    <source>
        <dbReference type="EMBL" id="KAG0013776.1"/>
    </source>
</evidence>
<evidence type="ECO:0000313" key="4">
    <source>
        <dbReference type="Proteomes" id="UP000703661"/>
    </source>
</evidence>
<comment type="caution">
    <text evidence="3">The sequence shown here is derived from an EMBL/GenBank/DDBJ whole genome shotgun (WGS) entry which is preliminary data.</text>
</comment>
<evidence type="ECO:0000256" key="1">
    <source>
        <dbReference type="SAM" id="MobiDB-lite"/>
    </source>
</evidence>
<dbReference type="OrthoDB" id="2432893at2759"/>